<organismHost>
    <name type="scientific">Hoplobatrachus tigerinus</name>
    <name type="common">Indian bullfrog</name>
    <name type="synonym">Rana tigerina</name>
    <dbReference type="NCBI Taxonomy" id="103373"/>
</organismHost>
<proteinExistence type="predicted"/>
<dbReference type="EMBL" id="MT512500">
    <property type="protein sequence ID" value="QKG82498.1"/>
    <property type="molecule type" value="Genomic_DNA"/>
</dbReference>
<reference evidence="3 4" key="1">
    <citation type="submission" date="2020-05" db="EMBL/GenBank/DDBJ databases">
        <title>Phylogenomic Characterization of Ranaviruses Detected in Fish and Amphibians in Thailand.</title>
        <authorList>
            <person name="Sriwanayos P."/>
            <person name="Subramaniam K."/>
            <person name="Stilwell N.K."/>
            <person name="Imnoi K."/>
            <person name="Kanchanakhan S."/>
            <person name="Polchana J."/>
            <person name="Waltzek T.B."/>
        </authorList>
    </citation>
    <scope>NUCLEOTIDE SEQUENCE [LARGE SCALE GENOMIC DNA]</scope>
    <source>
        <strain evidence="1">VD-16-006</strain>
        <strain evidence="2">VD-17-007</strain>
    </source>
</reference>
<organism evidence="2 3">
    <name type="scientific">Rana tigrina ranavirus</name>
    <dbReference type="NCBI Taxonomy" id="160691"/>
    <lineage>
        <taxon>Viruses</taxon>
        <taxon>Varidnaviria</taxon>
        <taxon>Bamfordvirae</taxon>
        <taxon>Nucleocytoviricota</taxon>
        <taxon>Megaviricetes</taxon>
        <taxon>Pimascovirales</taxon>
        <taxon>Pimascovirales incertae sedis</taxon>
        <taxon>Iridoviridae</taxon>
        <taxon>Alphairidovirinae</taxon>
        <taxon>Ranavirus</taxon>
        <taxon>Ranavirus rana1</taxon>
        <taxon>Frog virus 3</taxon>
    </lineage>
</organism>
<dbReference type="EMBL" id="MT512499">
    <property type="protein sequence ID" value="QKG82395.1"/>
    <property type="molecule type" value="Genomic_DNA"/>
</dbReference>
<dbReference type="Proteomes" id="UP000501877">
    <property type="component" value="Segment"/>
</dbReference>
<protein>
    <submittedName>
        <fullName evidence="2">Uncharacterized protein</fullName>
    </submittedName>
</protein>
<sequence>MRCMRSGFKHRAIPIDICRWEYILSPLILQDLQGPQQGGSVAVDVTVRGSVRFVHLPHYGGFNHGAFQRRVYPDDCRILRHQSVCYPAILFRSLTSPRT</sequence>
<accession>A0A6M8PSI5</accession>
<evidence type="ECO:0000313" key="2">
    <source>
        <dbReference type="EMBL" id="QKG82498.1"/>
    </source>
</evidence>
<evidence type="ECO:0000313" key="3">
    <source>
        <dbReference type="Proteomes" id="UP000501190"/>
    </source>
</evidence>
<dbReference type="Proteomes" id="UP000501190">
    <property type="component" value="Segment"/>
</dbReference>
<evidence type="ECO:0000313" key="1">
    <source>
        <dbReference type="EMBL" id="QKG82395.1"/>
    </source>
</evidence>
<gene>
    <name evidence="2" type="primary">TFV 31</name>
</gene>
<name>A0A6M8PSI5_RTRV</name>
<evidence type="ECO:0000313" key="4">
    <source>
        <dbReference type="Proteomes" id="UP000501877"/>
    </source>
</evidence>